<protein>
    <submittedName>
        <fullName evidence="2">Uncharacterized protein</fullName>
    </submittedName>
</protein>
<sequence length="96" mass="10816">MLQAPNCTLKPHKNKLCTALLARLRLARTGENKAGENLHLAKLGDVWRASRYLSPKLARRQLKNRQSRQISQERCPAKSTQNRVFLGGLSSNPPKN</sequence>
<accession>A0A392SF42</accession>
<proteinExistence type="predicted"/>
<keyword evidence="3" id="KW-1185">Reference proteome</keyword>
<evidence type="ECO:0000313" key="3">
    <source>
        <dbReference type="Proteomes" id="UP000265520"/>
    </source>
</evidence>
<dbReference type="AlphaFoldDB" id="A0A392SF42"/>
<feature type="region of interest" description="Disordered" evidence="1">
    <location>
        <begin position="58"/>
        <end position="96"/>
    </location>
</feature>
<evidence type="ECO:0000256" key="1">
    <source>
        <dbReference type="SAM" id="MobiDB-lite"/>
    </source>
</evidence>
<dbReference type="Proteomes" id="UP000265520">
    <property type="component" value="Unassembled WGS sequence"/>
</dbReference>
<comment type="caution">
    <text evidence="2">The sequence shown here is derived from an EMBL/GenBank/DDBJ whole genome shotgun (WGS) entry which is preliminary data.</text>
</comment>
<organism evidence="2 3">
    <name type="scientific">Trifolium medium</name>
    <dbReference type="NCBI Taxonomy" id="97028"/>
    <lineage>
        <taxon>Eukaryota</taxon>
        <taxon>Viridiplantae</taxon>
        <taxon>Streptophyta</taxon>
        <taxon>Embryophyta</taxon>
        <taxon>Tracheophyta</taxon>
        <taxon>Spermatophyta</taxon>
        <taxon>Magnoliopsida</taxon>
        <taxon>eudicotyledons</taxon>
        <taxon>Gunneridae</taxon>
        <taxon>Pentapetalae</taxon>
        <taxon>rosids</taxon>
        <taxon>fabids</taxon>
        <taxon>Fabales</taxon>
        <taxon>Fabaceae</taxon>
        <taxon>Papilionoideae</taxon>
        <taxon>50 kb inversion clade</taxon>
        <taxon>NPAAA clade</taxon>
        <taxon>Hologalegina</taxon>
        <taxon>IRL clade</taxon>
        <taxon>Trifolieae</taxon>
        <taxon>Trifolium</taxon>
    </lineage>
</organism>
<dbReference type="EMBL" id="LXQA010358747">
    <property type="protein sequence ID" value="MCI46525.1"/>
    <property type="molecule type" value="Genomic_DNA"/>
</dbReference>
<name>A0A392SF42_9FABA</name>
<feature type="non-terminal residue" evidence="2">
    <location>
        <position position="96"/>
    </location>
</feature>
<feature type="compositionally biased region" description="Polar residues" evidence="1">
    <location>
        <begin position="67"/>
        <end position="96"/>
    </location>
</feature>
<reference evidence="2 3" key="1">
    <citation type="journal article" date="2018" name="Front. Plant Sci.">
        <title>Red Clover (Trifolium pratense) and Zigzag Clover (T. medium) - A Picture of Genomic Similarities and Differences.</title>
        <authorList>
            <person name="Dluhosova J."/>
            <person name="Istvanek J."/>
            <person name="Nedelnik J."/>
            <person name="Repkova J."/>
        </authorList>
    </citation>
    <scope>NUCLEOTIDE SEQUENCE [LARGE SCALE GENOMIC DNA]</scope>
    <source>
        <strain evidence="3">cv. 10/8</strain>
        <tissue evidence="2">Leaf</tissue>
    </source>
</reference>
<evidence type="ECO:0000313" key="2">
    <source>
        <dbReference type="EMBL" id="MCI46525.1"/>
    </source>
</evidence>